<sequence length="513" mass="60536">MPFFEFFSNLSSLLSQSLLNTLDNDEYYDIAIEVGNDPDVKIFRAHMVILSCRSPYLRRILLANKRKSEDENLTHIKLPNILPEIFEIILRYIYGGKLALENNDTSNVIKVLIAVNELGLQELVPLLQSFLINSNVNWMEQNFNLVFKTSFENDSFPELQKYCVKLLSKNPDKTFKLLNLSSISEKYLISLIRHENFKISVVKIWKHIIKWGISRNSEIPSDITKFSKEDFNVLKDTLKDCVSFIKFTNLSPKEFLDNVLPYREVLPEELYIDLLKYFLNNDYKPTDFKRIKRYCLNNFDSKIITIKHIELISKWIDKLEITDRMKNLYEFNLILRGSRDGFTSENFHEICDNKFRTITVIKVKDSKEILGGYNPIEWKTEFCFGHSKDSFIFSFINKDDYILSRVQNEKQAINYYSRYGPSFGNGDLVIYGGYEHSFENYANYCKKLSYEKQIRQSADKFSIEDYEVFQIKKFSFNDNIHEIISDYSTLPTITRSYNSDDDDDEEWDLEKLI</sequence>
<protein>
    <recommendedName>
        <fullName evidence="5">Kelch-like protein 17</fullName>
    </recommendedName>
</protein>
<evidence type="ECO:0000259" key="2">
    <source>
        <dbReference type="PROSITE" id="PS51886"/>
    </source>
</evidence>
<organism evidence="3 4">
    <name type="scientific">Rhizophagus irregularis (strain DAOM 197198w)</name>
    <name type="common">Glomus intraradices</name>
    <dbReference type="NCBI Taxonomy" id="1432141"/>
    <lineage>
        <taxon>Eukaryota</taxon>
        <taxon>Fungi</taxon>
        <taxon>Fungi incertae sedis</taxon>
        <taxon>Mucoromycota</taxon>
        <taxon>Glomeromycotina</taxon>
        <taxon>Glomeromycetes</taxon>
        <taxon>Glomerales</taxon>
        <taxon>Glomeraceae</taxon>
        <taxon>Rhizophagus</taxon>
    </lineage>
</organism>
<dbReference type="PANTHER" id="PTHR46306:SF1">
    <property type="entry name" value="BTB_POZ DOMAIN-CONTAINING PROTEIN 9"/>
    <property type="match status" value="1"/>
</dbReference>
<dbReference type="Gene3D" id="3.30.710.10">
    <property type="entry name" value="Potassium Channel Kv1.1, Chain A"/>
    <property type="match status" value="1"/>
</dbReference>
<evidence type="ECO:0000313" key="3">
    <source>
        <dbReference type="EMBL" id="EXX59641.1"/>
    </source>
</evidence>
<dbReference type="Pfam" id="PF00651">
    <property type="entry name" value="BTB"/>
    <property type="match status" value="1"/>
</dbReference>
<dbReference type="Proteomes" id="UP000022910">
    <property type="component" value="Unassembled WGS sequence"/>
</dbReference>
<dbReference type="InterPro" id="IPR006571">
    <property type="entry name" value="TLDc_dom"/>
</dbReference>
<dbReference type="PANTHER" id="PTHR46306">
    <property type="entry name" value="BTB/POZ DOMAIN-CONTAINING PROTEIN 9"/>
    <property type="match status" value="1"/>
</dbReference>
<evidence type="ECO:0008006" key="5">
    <source>
        <dbReference type="Google" id="ProtNLM"/>
    </source>
</evidence>
<dbReference type="GO" id="GO:0005737">
    <property type="term" value="C:cytoplasm"/>
    <property type="evidence" value="ECO:0007669"/>
    <property type="project" value="TreeGrafter"/>
</dbReference>
<feature type="domain" description="TLDc" evidence="2">
    <location>
        <begin position="302"/>
        <end position="472"/>
    </location>
</feature>
<dbReference type="Pfam" id="PF07534">
    <property type="entry name" value="TLD"/>
    <property type="match status" value="1"/>
</dbReference>
<dbReference type="PROSITE" id="PS50097">
    <property type="entry name" value="BTB"/>
    <property type="match status" value="1"/>
</dbReference>
<dbReference type="InterPro" id="IPR011333">
    <property type="entry name" value="SKP1/BTB/POZ_sf"/>
</dbReference>
<evidence type="ECO:0000313" key="4">
    <source>
        <dbReference type="Proteomes" id="UP000022910"/>
    </source>
</evidence>
<reference evidence="3 4" key="1">
    <citation type="submission" date="2014-02" db="EMBL/GenBank/DDBJ databases">
        <title>Single nucleus genome sequencing reveals high similarity among nuclei of an endomycorrhizal fungus.</title>
        <authorList>
            <person name="Lin K."/>
            <person name="Geurts R."/>
            <person name="Zhang Z."/>
            <person name="Limpens E."/>
            <person name="Saunders D.G."/>
            <person name="Mu D."/>
            <person name="Pang E."/>
            <person name="Cao H."/>
            <person name="Cha H."/>
            <person name="Lin T."/>
            <person name="Zhou Q."/>
            <person name="Shang Y."/>
            <person name="Li Y."/>
            <person name="Ivanov S."/>
            <person name="Sharma T."/>
            <person name="Velzen R.V."/>
            <person name="Ruijter N.D."/>
            <person name="Aanen D.K."/>
            <person name="Win J."/>
            <person name="Kamoun S."/>
            <person name="Bisseling T."/>
            <person name="Huang S."/>
        </authorList>
    </citation>
    <scope>NUCLEOTIDE SEQUENCE [LARGE SCALE GENOMIC DNA]</scope>
    <source>
        <strain evidence="4">DAOM197198w</strain>
    </source>
</reference>
<proteinExistence type="predicted"/>
<dbReference type="HOGENOM" id="CLU_021542_0_2_1"/>
<dbReference type="AlphaFoldDB" id="A0A015KJ32"/>
<dbReference type="SUPFAM" id="SSF54695">
    <property type="entry name" value="POZ domain"/>
    <property type="match status" value="1"/>
</dbReference>
<name>A0A015KJ32_RHIIW</name>
<comment type="caution">
    <text evidence="3">The sequence shown here is derived from an EMBL/GenBank/DDBJ whole genome shotgun (WGS) entry which is preliminary data.</text>
</comment>
<feature type="domain" description="BTB" evidence="1">
    <location>
        <begin position="28"/>
        <end position="102"/>
    </location>
</feature>
<keyword evidence="4" id="KW-1185">Reference proteome</keyword>
<gene>
    <name evidence="3" type="ORF">RirG_187280</name>
</gene>
<dbReference type="SMART" id="SM00225">
    <property type="entry name" value="BTB"/>
    <property type="match status" value="1"/>
</dbReference>
<dbReference type="PROSITE" id="PS51886">
    <property type="entry name" value="TLDC"/>
    <property type="match status" value="1"/>
</dbReference>
<accession>A0A015KJ32</accession>
<dbReference type="InterPro" id="IPR000210">
    <property type="entry name" value="BTB/POZ_dom"/>
</dbReference>
<dbReference type="InterPro" id="IPR052407">
    <property type="entry name" value="BTB_POZ_domain_cont_9"/>
</dbReference>
<evidence type="ECO:0000259" key="1">
    <source>
        <dbReference type="PROSITE" id="PS50097"/>
    </source>
</evidence>
<dbReference type="EMBL" id="JEMT01026290">
    <property type="protein sequence ID" value="EXX59641.1"/>
    <property type="molecule type" value="Genomic_DNA"/>
</dbReference>